<name>A0ABP7EF94_9GAMM</name>
<dbReference type="Gene3D" id="3.40.1190.20">
    <property type="match status" value="1"/>
</dbReference>
<keyword evidence="5 11" id="KW-0479">Metal-binding</keyword>
<sequence>MNTQTIVTALSAVRAQKPLVLNITNYVVMNNTANGLLAVGASPIMAHSRDELAEMMAFSGALVVNIGTLDSVWIERMRFAVEQANQHGKPVVLDPVGCGASSLRTETSRRIAEAAECLIIRGNASEIIALAGAEAGSKANGKGVDSLDASEAAVDAARYLVQHYRCSVVISGETDVIITENSEFRLHNGHAMMPFVTGMGCTLSALTGAFAAVGETTGLAAAAVLGVAGEIAAEQSAGPGSLQLNLLDALYCLDAETLMQRLKLTSSG</sequence>
<evidence type="ECO:0000256" key="9">
    <source>
        <dbReference type="ARBA" id="ARBA00022842"/>
    </source>
</evidence>
<reference evidence="13" key="1">
    <citation type="journal article" date="2019" name="Int. J. Syst. Evol. Microbiol.">
        <title>The Global Catalogue of Microorganisms (GCM) 10K type strain sequencing project: providing services to taxonomists for standard genome sequencing and annotation.</title>
        <authorList>
            <consortium name="The Broad Institute Genomics Platform"/>
            <consortium name="The Broad Institute Genome Sequencing Center for Infectious Disease"/>
            <person name="Wu L."/>
            <person name="Ma J."/>
        </authorList>
    </citation>
    <scope>NUCLEOTIDE SEQUENCE [LARGE SCALE GENOMIC DNA]</scope>
    <source>
        <strain evidence="13">JCM 17329</strain>
    </source>
</reference>
<evidence type="ECO:0000256" key="5">
    <source>
        <dbReference type="ARBA" id="ARBA00022723"/>
    </source>
</evidence>
<accession>A0ABP7EF94</accession>
<dbReference type="EC" id="2.7.1.50" evidence="11"/>
<dbReference type="InterPro" id="IPR029056">
    <property type="entry name" value="Ribokinase-like"/>
</dbReference>
<evidence type="ECO:0000256" key="7">
    <source>
        <dbReference type="ARBA" id="ARBA00022777"/>
    </source>
</evidence>
<feature type="binding site" evidence="11">
    <location>
        <position position="171"/>
    </location>
    <ligand>
        <name>ATP</name>
        <dbReference type="ChEBI" id="CHEBI:30616"/>
    </ligand>
</feature>
<dbReference type="HAMAP" id="MF_00228">
    <property type="entry name" value="Thz_kinase"/>
    <property type="match status" value="1"/>
</dbReference>
<comment type="caution">
    <text evidence="12">The sequence shown here is derived from an EMBL/GenBank/DDBJ whole genome shotgun (WGS) entry which is preliminary data.</text>
</comment>
<keyword evidence="9 11" id="KW-0460">Magnesium</keyword>
<evidence type="ECO:0000256" key="2">
    <source>
        <dbReference type="ARBA" id="ARBA00001946"/>
    </source>
</evidence>
<evidence type="ECO:0000313" key="12">
    <source>
        <dbReference type="EMBL" id="GAA3718441.1"/>
    </source>
</evidence>
<dbReference type="CDD" id="cd01170">
    <property type="entry name" value="THZ_kinase"/>
    <property type="match status" value="1"/>
</dbReference>
<feature type="binding site" evidence="11">
    <location>
        <position position="121"/>
    </location>
    <ligand>
        <name>ATP</name>
        <dbReference type="ChEBI" id="CHEBI:30616"/>
    </ligand>
</feature>
<comment type="cofactor">
    <cofactor evidence="2 11">
        <name>Mg(2+)</name>
        <dbReference type="ChEBI" id="CHEBI:18420"/>
    </cofactor>
</comment>
<organism evidence="12 13">
    <name type="scientific">Oceanisphaera sediminis</name>
    <dbReference type="NCBI Taxonomy" id="981381"/>
    <lineage>
        <taxon>Bacteria</taxon>
        <taxon>Pseudomonadati</taxon>
        <taxon>Pseudomonadota</taxon>
        <taxon>Gammaproteobacteria</taxon>
        <taxon>Aeromonadales</taxon>
        <taxon>Aeromonadaceae</taxon>
        <taxon>Oceanisphaera</taxon>
    </lineage>
</organism>
<dbReference type="Proteomes" id="UP001501479">
    <property type="component" value="Unassembled WGS sequence"/>
</dbReference>
<dbReference type="NCBIfam" id="NF006830">
    <property type="entry name" value="PRK09355.1"/>
    <property type="match status" value="1"/>
</dbReference>
<keyword evidence="7 11" id="KW-0418">Kinase</keyword>
<dbReference type="PIRSF" id="PIRSF000513">
    <property type="entry name" value="Thz_kinase"/>
    <property type="match status" value="1"/>
</dbReference>
<evidence type="ECO:0000256" key="6">
    <source>
        <dbReference type="ARBA" id="ARBA00022741"/>
    </source>
</evidence>
<dbReference type="PRINTS" id="PR01099">
    <property type="entry name" value="HYETHTZKNASE"/>
</dbReference>
<dbReference type="GO" id="GO:0016301">
    <property type="term" value="F:kinase activity"/>
    <property type="evidence" value="ECO:0007669"/>
    <property type="project" value="UniProtKB-KW"/>
</dbReference>
<comment type="pathway">
    <text evidence="3 11">Cofactor biosynthesis; thiamine diphosphate biosynthesis; 4-methyl-5-(2-phosphoethyl)-thiazole from 5-(2-hydroxyethyl)-4-methylthiazole: step 1/1.</text>
</comment>
<proteinExistence type="inferred from homology"/>
<gene>
    <name evidence="11 12" type="primary">thiM</name>
    <name evidence="12" type="ORF">GCM10022421_28270</name>
</gene>
<evidence type="ECO:0000313" key="13">
    <source>
        <dbReference type="Proteomes" id="UP001501479"/>
    </source>
</evidence>
<dbReference type="InterPro" id="IPR000417">
    <property type="entry name" value="Hyethyz_kinase"/>
</dbReference>
<comment type="catalytic activity">
    <reaction evidence="1 11">
        <text>5-(2-hydroxyethyl)-4-methylthiazole + ATP = 4-methyl-5-(2-phosphooxyethyl)-thiazole + ADP + H(+)</text>
        <dbReference type="Rhea" id="RHEA:24212"/>
        <dbReference type="ChEBI" id="CHEBI:15378"/>
        <dbReference type="ChEBI" id="CHEBI:17957"/>
        <dbReference type="ChEBI" id="CHEBI:30616"/>
        <dbReference type="ChEBI" id="CHEBI:58296"/>
        <dbReference type="ChEBI" id="CHEBI:456216"/>
        <dbReference type="EC" id="2.7.1.50"/>
    </reaction>
</comment>
<keyword evidence="10 11" id="KW-0784">Thiamine biosynthesis</keyword>
<keyword evidence="13" id="KW-1185">Reference proteome</keyword>
<feature type="binding site" evidence="11">
    <location>
        <position position="198"/>
    </location>
    <ligand>
        <name>substrate</name>
    </ligand>
</feature>
<evidence type="ECO:0000256" key="4">
    <source>
        <dbReference type="ARBA" id="ARBA00022679"/>
    </source>
</evidence>
<keyword evidence="8 11" id="KW-0067">ATP-binding</keyword>
<dbReference type="SUPFAM" id="SSF53613">
    <property type="entry name" value="Ribokinase-like"/>
    <property type="match status" value="1"/>
</dbReference>
<dbReference type="Pfam" id="PF02110">
    <property type="entry name" value="HK"/>
    <property type="match status" value="1"/>
</dbReference>
<keyword evidence="6 11" id="KW-0547">Nucleotide-binding</keyword>
<keyword evidence="4 11" id="KW-0808">Transferase</keyword>
<evidence type="ECO:0000256" key="8">
    <source>
        <dbReference type="ARBA" id="ARBA00022840"/>
    </source>
</evidence>
<comment type="function">
    <text evidence="11">Catalyzes the phosphorylation of the hydroxyl group of 4-methyl-5-beta-hydroxyethylthiazole (THZ).</text>
</comment>
<protein>
    <recommendedName>
        <fullName evidence="11">Hydroxyethylthiazole kinase</fullName>
        <ecNumber evidence="11">2.7.1.50</ecNumber>
    </recommendedName>
    <alternativeName>
        <fullName evidence="11">4-methyl-5-beta-hydroxyethylthiazole kinase</fullName>
        <shortName evidence="11">TH kinase</shortName>
        <shortName evidence="11">Thz kinase</shortName>
    </alternativeName>
</protein>
<evidence type="ECO:0000256" key="10">
    <source>
        <dbReference type="ARBA" id="ARBA00022977"/>
    </source>
</evidence>
<evidence type="ECO:0000256" key="11">
    <source>
        <dbReference type="HAMAP-Rule" id="MF_00228"/>
    </source>
</evidence>
<dbReference type="EMBL" id="BAABDS010000039">
    <property type="protein sequence ID" value="GAA3718441.1"/>
    <property type="molecule type" value="Genomic_DNA"/>
</dbReference>
<comment type="similarity">
    <text evidence="11">Belongs to the Thz kinase family.</text>
</comment>
<feature type="binding site" evidence="11">
    <location>
        <position position="45"/>
    </location>
    <ligand>
        <name>substrate</name>
    </ligand>
</feature>
<evidence type="ECO:0000256" key="1">
    <source>
        <dbReference type="ARBA" id="ARBA00001771"/>
    </source>
</evidence>
<dbReference type="RefSeq" id="WP_344965412.1">
    <property type="nucleotide sequence ID" value="NZ_BAABDS010000039.1"/>
</dbReference>
<evidence type="ECO:0000256" key="3">
    <source>
        <dbReference type="ARBA" id="ARBA00004868"/>
    </source>
</evidence>
<dbReference type="NCBIfam" id="TIGR00694">
    <property type="entry name" value="thiM"/>
    <property type="match status" value="1"/>
</dbReference>